<gene>
    <name evidence="1" type="ORF">EVAR_53591_1</name>
</gene>
<dbReference type="Proteomes" id="UP000299102">
    <property type="component" value="Unassembled WGS sequence"/>
</dbReference>
<keyword evidence="2" id="KW-1185">Reference proteome</keyword>
<accession>A0A4C1YKF6</accession>
<dbReference type="AlphaFoldDB" id="A0A4C1YKF6"/>
<proteinExistence type="predicted"/>
<dbReference type="OrthoDB" id="8193815at2759"/>
<protein>
    <submittedName>
        <fullName evidence="1">Uncharacterized protein</fullName>
    </submittedName>
</protein>
<evidence type="ECO:0000313" key="1">
    <source>
        <dbReference type="EMBL" id="GBP75550.1"/>
    </source>
</evidence>
<reference evidence="1 2" key="1">
    <citation type="journal article" date="2019" name="Commun. Biol.">
        <title>The bagworm genome reveals a unique fibroin gene that provides high tensile strength.</title>
        <authorList>
            <person name="Kono N."/>
            <person name="Nakamura H."/>
            <person name="Ohtoshi R."/>
            <person name="Tomita M."/>
            <person name="Numata K."/>
            <person name="Arakawa K."/>
        </authorList>
    </citation>
    <scope>NUCLEOTIDE SEQUENCE [LARGE SCALE GENOMIC DNA]</scope>
</reference>
<evidence type="ECO:0000313" key="2">
    <source>
        <dbReference type="Proteomes" id="UP000299102"/>
    </source>
</evidence>
<name>A0A4C1YKF6_EUMVA</name>
<sequence length="144" mass="16675">MLRCKREKWSKQVTVWYPRDGFRSRGRKAKRWEDDLIMTLGPLWTRVAADRQQWKELEEAFANKITAHLQAVAPRPGRAGAGVTRRIRKCKYRGHPACIHKRKYIFGLSQPTTPLIAHLSPWESWQGPMSSSGEAQADDDEHHT</sequence>
<organism evidence="1 2">
    <name type="scientific">Eumeta variegata</name>
    <name type="common">Bagworm moth</name>
    <name type="synonym">Eumeta japonica</name>
    <dbReference type="NCBI Taxonomy" id="151549"/>
    <lineage>
        <taxon>Eukaryota</taxon>
        <taxon>Metazoa</taxon>
        <taxon>Ecdysozoa</taxon>
        <taxon>Arthropoda</taxon>
        <taxon>Hexapoda</taxon>
        <taxon>Insecta</taxon>
        <taxon>Pterygota</taxon>
        <taxon>Neoptera</taxon>
        <taxon>Endopterygota</taxon>
        <taxon>Lepidoptera</taxon>
        <taxon>Glossata</taxon>
        <taxon>Ditrysia</taxon>
        <taxon>Tineoidea</taxon>
        <taxon>Psychidae</taxon>
        <taxon>Oiketicinae</taxon>
        <taxon>Eumeta</taxon>
    </lineage>
</organism>
<dbReference type="EMBL" id="BGZK01001252">
    <property type="protein sequence ID" value="GBP75550.1"/>
    <property type="molecule type" value="Genomic_DNA"/>
</dbReference>
<comment type="caution">
    <text evidence="1">The sequence shown here is derived from an EMBL/GenBank/DDBJ whole genome shotgun (WGS) entry which is preliminary data.</text>
</comment>